<dbReference type="Proteomes" id="UP000694864">
    <property type="component" value="Chromosome 18"/>
</dbReference>
<reference evidence="6" key="1">
    <citation type="journal article" date="2014" name="Nat. Commun.">
        <title>The emerging biofuel crop Camelina sativa retains a highly undifferentiated hexaploid genome structure.</title>
        <authorList>
            <person name="Kagale S."/>
            <person name="Koh C."/>
            <person name="Nixon J."/>
            <person name="Bollina V."/>
            <person name="Clarke W.E."/>
            <person name="Tuteja R."/>
            <person name="Spillane C."/>
            <person name="Robinson S.J."/>
            <person name="Links M.G."/>
            <person name="Clarke C."/>
            <person name="Higgins E.E."/>
            <person name="Huebert T."/>
            <person name="Sharpe A.G."/>
            <person name="Parkin I.A."/>
        </authorList>
    </citation>
    <scope>NUCLEOTIDE SEQUENCE [LARGE SCALE GENOMIC DNA]</scope>
    <source>
        <strain evidence="6">cv. DH55</strain>
    </source>
</reference>
<accession>A0ABM0X7Y8</accession>
<keyword evidence="2" id="KW-0808">Transferase</keyword>
<name>A0ABM0X7Y8_CAMSA</name>
<evidence type="ECO:0000256" key="1">
    <source>
        <dbReference type="ARBA" id="ARBA00022603"/>
    </source>
</evidence>
<sequence>MSSSPPRNSLMNVVSMKGGNGEHSYATNSGHQKTVFSKAQKMVVENMRETLVNLAFPECIKVAELGCSSGQNTFMAMSEIVKTIITLYQEKYRCPPEIDCCLNDLPMNDFNMTFKWASSFQEKLKMDYNGRCFVSGVPGSFYSRVFPRKSLHFVHSACSIHWLSKVPEGIEDNKKNVYIRSPCPLNVSKGYLDQFQKDFTLFLKVRSEEVMPNGRMVLTFKGRNASDPLYRESCHYWSLLTDSLLDLVSEGIVKESEVDSFNLPFYDAGEEEVREVIKNEGSFEINKIETHEHVVPYKDSGEADDETCRLRFGEMMANRKRSITEPMLVAHFGDAIIDRLFKKYARNAAQYYIVSRGCNKTTINFVMSLTRK</sequence>
<dbReference type="RefSeq" id="XP_010482055.1">
    <property type="nucleotide sequence ID" value="XM_010483753.2"/>
</dbReference>
<gene>
    <name evidence="7" type="primary">LOC104760789</name>
</gene>
<dbReference type="InterPro" id="IPR005299">
    <property type="entry name" value="MeTrfase_7"/>
</dbReference>
<dbReference type="Gene3D" id="1.10.1200.270">
    <property type="entry name" value="Methyltransferase, alpha-helical capping domain"/>
    <property type="match status" value="1"/>
</dbReference>
<keyword evidence="6" id="KW-1185">Reference proteome</keyword>
<reference evidence="7" key="2">
    <citation type="submission" date="2025-08" db="UniProtKB">
        <authorList>
            <consortium name="RefSeq"/>
        </authorList>
    </citation>
    <scope>IDENTIFICATION</scope>
    <source>
        <tissue evidence="7">Leaf</tissue>
    </source>
</reference>
<evidence type="ECO:0000256" key="2">
    <source>
        <dbReference type="ARBA" id="ARBA00022679"/>
    </source>
</evidence>
<evidence type="ECO:0000313" key="7">
    <source>
        <dbReference type="RefSeq" id="XP_010482055.1"/>
    </source>
</evidence>
<evidence type="ECO:0000256" key="3">
    <source>
        <dbReference type="ARBA" id="ARBA00022691"/>
    </source>
</evidence>
<organism evidence="6 7">
    <name type="scientific">Camelina sativa</name>
    <name type="common">False flax</name>
    <name type="synonym">Myagrum sativum</name>
    <dbReference type="NCBI Taxonomy" id="90675"/>
    <lineage>
        <taxon>Eukaryota</taxon>
        <taxon>Viridiplantae</taxon>
        <taxon>Streptophyta</taxon>
        <taxon>Embryophyta</taxon>
        <taxon>Tracheophyta</taxon>
        <taxon>Spermatophyta</taxon>
        <taxon>Magnoliopsida</taxon>
        <taxon>eudicotyledons</taxon>
        <taxon>Gunneridae</taxon>
        <taxon>Pentapetalae</taxon>
        <taxon>rosids</taxon>
        <taxon>malvids</taxon>
        <taxon>Brassicales</taxon>
        <taxon>Brassicaceae</taxon>
        <taxon>Camelineae</taxon>
        <taxon>Camelina</taxon>
    </lineage>
</organism>
<dbReference type="Gene3D" id="3.40.50.150">
    <property type="entry name" value="Vaccinia Virus protein VP39"/>
    <property type="match status" value="1"/>
</dbReference>
<dbReference type="PANTHER" id="PTHR31009">
    <property type="entry name" value="S-ADENOSYL-L-METHIONINE:CARBOXYL METHYLTRANSFERASE FAMILY PROTEIN"/>
    <property type="match status" value="1"/>
</dbReference>
<keyword evidence="1" id="KW-0489">Methyltransferase</keyword>
<keyword evidence="3" id="KW-0949">S-adenosyl-L-methionine</keyword>
<keyword evidence="5" id="KW-0460">Magnesium</keyword>
<evidence type="ECO:0000256" key="4">
    <source>
        <dbReference type="ARBA" id="ARBA00022723"/>
    </source>
</evidence>
<evidence type="ECO:0000313" key="6">
    <source>
        <dbReference type="Proteomes" id="UP000694864"/>
    </source>
</evidence>
<proteinExistence type="predicted"/>
<dbReference type="InterPro" id="IPR042086">
    <property type="entry name" value="MeTrfase_capping"/>
</dbReference>
<dbReference type="Pfam" id="PF03492">
    <property type="entry name" value="Methyltransf_7"/>
    <property type="match status" value="1"/>
</dbReference>
<protein>
    <submittedName>
        <fullName evidence="7">Salicylate/benzoate carboxyl methyltransferase-like</fullName>
    </submittedName>
</protein>
<dbReference type="InterPro" id="IPR029063">
    <property type="entry name" value="SAM-dependent_MTases_sf"/>
</dbReference>
<dbReference type="GeneID" id="104760789"/>
<evidence type="ECO:0000256" key="5">
    <source>
        <dbReference type="ARBA" id="ARBA00022842"/>
    </source>
</evidence>
<keyword evidence="4" id="KW-0479">Metal-binding</keyword>
<dbReference type="SUPFAM" id="SSF53335">
    <property type="entry name" value="S-adenosyl-L-methionine-dependent methyltransferases"/>
    <property type="match status" value="1"/>
</dbReference>